<name>A0A1F5MGK8_9BACT</name>
<dbReference type="Proteomes" id="UP000183317">
    <property type="component" value="Unassembled WGS sequence"/>
</dbReference>
<organism evidence="1 2">
    <name type="scientific">Candidatus Daviesbacteria bacterium RIFCSPLOWO2_02_FULL_36_8</name>
    <dbReference type="NCBI Taxonomy" id="1797793"/>
    <lineage>
        <taxon>Bacteria</taxon>
        <taxon>Candidatus Daviesiibacteriota</taxon>
    </lineage>
</organism>
<gene>
    <name evidence="1" type="ORF">A3J13_02625</name>
</gene>
<protein>
    <submittedName>
        <fullName evidence="1">Uncharacterized protein</fullName>
    </submittedName>
</protein>
<dbReference type="AlphaFoldDB" id="A0A1F5MGK8"/>
<dbReference type="EMBL" id="MFDU01000011">
    <property type="protein sequence ID" value="OGE64495.1"/>
    <property type="molecule type" value="Genomic_DNA"/>
</dbReference>
<comment type="caution">
    <text evidence="1">The sequence shown here is derived from an EMBL/GenBank/DDBJ whole genome shotgun (WGS) entry which is preliminary data.</text>
</comment>
<accession>A0A1F5MGK8</accession>
<evidence type="ECO:0000313" key="1">
    <source>
        <dbReference type="EMBL" id="OGE64495.1"/>
    </source>
</evidence>
<sequence length="280" mass="33067">MIKQITNTETIDIAKKLLDKGLIDATKEFLNDGIDKKIDLWNNFVDAIIDQKITSPDEYLRGLWQRDILEHIMDVTEETSEETYQIKQAEKTLKQFAYESGAEKELLDQLSFTEEMFIRASIWKAIYDADKKLEKVLSNRDKIMAEYRNLQEKYPQDKYWWHYGLPQYLIDKVSQIKLDKYIVHANETGIFKCYPEFNLAGYTYKRVEYKDLDLPKNLQEAFIHWVSIYGKGLSSKSFGKYKGVDIDAMGIKLTKELKKYLSSDTELVYWNKYSEFSIIK</sequence>
<reference evidence="1 2" key="1">
    <citation type="journal article" date="2016" name="Nat. Commun.">
        <title>Thousands of microbial genomes shed light on interconnected biogeochemical processes in an aquifer system.</title>
        <authorList>
            <person name="Anantharaman K."/>
            <person name="Brown C.T."/>
            <person name="Hug L.A."/>
            <person name="Sharon I."/>
            <person name="Castelle C.J."/>
            <person name="Probst A.J."/>
            <person name="Thomas B.C."/>
            <person name="Singh A."/>
            <person name="Wilkins M.J."/>
            <person name="Karaoz U."/>
            <person name="Brodie E.L."/>
            <person name="Williams K.H."/>
            <person name="Hubbard S.S."/>
            <person name="Banfield J.F."/>
        </authorList>
    </citation>
    <scope>NUCLEOTIDE SEQUENCE [LARGE SCALE GENOMIC DNA]</scope>
</reference>
<evidence type="ECO:0000313" key="2">
    <source>
        <dbReference type="Proteomes" id="UP000183317"/>
    </source>
</evidence>
<proteinExistence type="predicted"/>